<dbReference type="SMART" id="SM00278">
    <property type="entry name" value="HhH1"/>
    <property type="match status" value="2"/>
</dbReference>
<keyword evidence="2" id="KW-0812">Transmembrane</keyword>
<feature type="compositionally biased region" description="Low complexity" evidence="1">
    <location>
        <begin position="289"/>
        <end position="302"/>
    </location>
</feature>
<keyword evidence="2" id="KW-0472">Membrane</keyword>
<feature type="compositionally biased region" description="Gly residues" evidence="1">
    <location>
        <begin position="303"/>
        <end position="312"/>
    </location>
</feature>
<dbReference type="Gene3D" id="1.10.150.320">
    <property type="entry name" value="Photosystem II 12 kDa extrinsic protein"/>
    <property type="match status" value="1"/>
</dbReference>
<feature type="domain" description="Helix-hairpin-helix DNA-binding motif class 1" evidence="3">
    <location>
        <begin position="356"/>
        <end position="375"/>
    </location>
</feature>
<dbReference type="STRING" id="767452.AVL62_02330"/>
<evidence type="ECO:0000259" key="3">
    <source>
        <dbReference type="SMART" id="SM00278"/>
    </source>
</evidence>
<feature type="domain" description="Helix-hairpin-helix DNA-binding motif class 1" evidence="3">
    <location>
        <begin position="326"/>
        <end position="345"/>
    </location>
</feature>
<evidence type="ECO:0000313" key="5">
    <source>
        <dbReference type="Proteomes" id="UP000054837"/>
    </source>
</evidence>
<feature type="compositionally biased region" description="Gly residues" evidence="1">
    <location>
        <begin position="197"/>
        <end position="210"/>
    </location>
</feature>
<dbReference type="GO" id="GO:0015628">
    <property type="term" value="P:protein secretion by the type II secretion system"/>
    <property type="evidence" value="ECO:0007669"/>
    <property type="project" value="TreeGrafter"/>
</dbReference>
<feature type="compositionally biased region" description="Low complexity" evidence="1">
    <location>
        <begin position="211"/>
        <end position="221"/>
    </location>
</feature>
<feature type="compositionally biased region" description="Basic and acidic residues" evidence="1">
    <location>
        <begin position="84"/>
        <end position="100"/>
    </location>
</feature>
<feature type="region of interest" description="Disordered" evidence="1">
    <location>
        <begin position="288"/>
        <end position="314"/>
    </location>
</feature>
<dbReference type="GO" id="GO:0003677">
    <property type="term" value="F:DNA binding"/>
    <property type="evidence" value="ECO:0007669"/>
    <property type="project" value="InterPro"/>
</dbReference>
<feature type="compositionally biased region" description="Gly residues" evidence="1">
    <location>
        <begin position="49"/>
        <end position="83"/>
    </location>
</feature>
<feature type="transmembrane region" description="Helical" evidence="2">
    <location>
        <begin position="121"/>
        <end position="142"/>
    </location>
</feature>
<dbReference type="PANTHER" id="PTHR21180">
    <property type="entry name" value="ENDONUCLEASE/EXONUCLEASE/PHOSPHATASE FAMILY DOMAIN-CONTAINING PROTEIN 1"/>
    <property type="match status" value="1"/>
</dbReference>
<feature type="region of interest" description="Disordered" evidence="1">
    <location>
        <begin position="154"/>
        <end position="221"/>
    </location>
</feature>
<dbReference type="InterPro" id="IPR010994">
    <property type="entry name" value="RuvA_2-like"/>
</dbReference>
<comment type="caution">
    <text evidence="4">The sequence shown here is derived from an EMBL/GenBank/DDBJ whole genome shotgun (WGS) entry which is preliminary data.</text>
</comment>
<reference evidence="4 5" key="1">
    <citation type="submission" date="2015-12" db="EMBL/GenBank/DDBJ databases">
        <title>Serinicoccus chungangenesis strain CD08_5 genome sequencing and assembly.</title>
        <authorList>
            <person name="Chander A.M."/>
            <person name="Kaur G."/>
            <person name="Nair G.R."/>
            <person name="Dhawan D.K."/>
            <person name="Kochhar R.K."/>
            <person name="Mayilraj S."/>
            <person name="Bhadada S.K."/>
        </authorList>
    </citation>
    <scope>NUCLEOTIDE SEQUENCE [LARGE SCALE GENOMIC DNA]</scope>
    <source>
        <strain evidence="4 5">CD08_5</strain>
    </source>
</reference>
<organism evidence="4 5">
    <name type="scientific">Serinicoccus chungangensis</name>
    <dbReference type="NCBI Taxonomy" id="767452"/>
    <lineage>
        <taxon>Bacteria</taxon>
        <taxon>Bacillati</taxon>
        <taxon>Actinomycetota</taxon>
        <taxon>Actinomycetes</taxon>
        <taxon>Micrococcales</taxon>
        <taxon>Ornithinimicrobiaceae</taxon>
        <taxon>Serinicoccus</taxon>
    </lineage>
</organism>
<feature type="compositionally biased region" description="Basic and acidic residues" evidence="1">
    <location>
        <begin position="19"/>
        <end position="34"/>
    </location>
</feature>
<dbReference type="Pfam" id="PF10531">
    <property type="entry name" value="SLBB"/>
    <property type="match status" value="1"/>
</dbReference>
<name>A0A0W8I5U3_9MICO</name>
<feature type="compositionally biased region" description="Low complexity" evidence="1">
    <location>
        <begin position="185"/>
        <end position="196"/>
    </location>
</feature>
<dbReference type="Gene3D" id="3.10.560.10">
    <property type="entry name" value="Outer membrane lipoprotein wza domain like"/>
    <property type="match status" value="1"/>
</dbReference>
<dbReference type="Proteomes" id="UP000054837">
    <property type="component" value="Unassembled WGS sequence"/>
</dbReference>
<dbReference type="AlphaFoldDB" id="A0A0W8I5U3"/>
<gene>
    <name evidence="4" type="ORF">AVL62_02330</name>
</gene>
<dbReference type="EMBL" id="LQBL01000028">
    <property type="protein sequence ID" value="KUG53635.1"/>
    <property type="molecule type" value="Genomic_DNA"/>
</dbReference>
<dbReference type="OrthoDB" id="9758724at2"/>
<keyword evidence="5" id="KW-1185">Reference proteome</keyword>
<dbReference type="InterPro" id="IPR051675">
    <property type="entry name" value="Endo/Exo/Phosphatase_dom_1"/>
</dbReference>
<evidence type="ECO:0000313" key="4">
    <source>
        <dbReference type="EMBL" id="KUG53635.1"/>
    </source>
</evidence>
<keyword evidence="2" id="KW-1133">Transmembrane helix</keyword>
<dbReference type="SUPFAM" id="SSF47781">
    <property type="entry name" value="RuvA domain 2-like"/>
    <property type="match status" value="1"/>
</dbReference>
<sequence length="380" mass="36618">MDSGDMEALHQGRHRTRRAALDADDRAERGERVRPGATDEQADERERAGGGPGRGLGRTGEGVGRAGDGVGSVGGGGHGVVGDGHGDRGGHPGHDVRGGEMRLVPVPGAGRSASIGVGARSVGGLLLVAVVVLAVLGGRWWWVAQQATALPEAPGQEQAEAAPAGFVGGGEPSATDGAGVGGDPGAPAGAAEPGADSSGGGGSGGDGPAGPGSTAAPTPEGPVLVHVVGHVAAPGVVELLPGARVVDAVDAAGGLTSGADPGSVNMARVVVDGEQVWVGAPGEEPPPGWSAAAGPAGATTPAGAGGGVGGTEAGTAPVDLNRATQADLEELPGIGPVTAGRILAWREEHAGFTAVEELLEVSGIGDRTLEQLAPLVTVGP</sequence>
<evidence type="ECO:0000256" key="2">
    <source>
        <dbReference type="SAM" id="Phobius"/>
    </source>
</evidence>
<feature type="compositionally biased region" description="Low complexity" evidence="1">
    <location>
        <begin position="154"/>
        <end position="165"/>
    </location>
</feature>
<dbReference type="InterPro" id="IPR003583">
    <property type="entry name" value="Hlx-hairpin-Hlx_DNA-bd_motif"/>
</dbReference>
<dbReference type="GO" id="GO:0015627">
    <property type="term" value="C:type II protein secretion system complex"/>
    <property type="evidence" value="ECO:0007669"/>
    <property type="project" value="TreeGrafter"/>
</dbReference>
<evidence type="ECO:0000256" key="1">
    <source>
        <dbReference type="SAM" id="MobiDB-lite"/>
    </source>
</evidence>
<feature type="region of interest" description="Disordered" evidence="1">
    <location>
        <begin position="1"/>
        <end position="102"/>
    </location>
</feature>
<proteinExistence type="predicted"/>
<protein>
    <recommendedName>
        <fullName evidence="3">Helix-hairpin-helix DNA-binding motif class 1 domain-containing protein</fullName>
    </recommendedName>
</protein>
<dbReference type="GO" id="GO:0006281">
    <property type="term" value="P:DNA repair"/>
    <property type="evidence" value="ECO:0007669"/>
    <property type="project" value="InterPro"/>
</dbReference>
<dbReference type="Pfam" id="PF12836">
    <property type="entry name" value="HHH_3"/>
    <property type="match status" value="1"/>
</dbReference>
<dbReference type="PANTHER" id="PTHR21180:SF32">
    <property type="entry name" value="ENDONUCLEASE_EXONUCLEASE_PHOSPHATASE FAMILY DOMAIN-CONTAINING PROTEIN 1"/>
    <property type="match status" value="1"/>
</dbReference>
<dbReference type="InterPro" id="IPR019554">
    <property type="entry name" value="Soluble_ligand-bd"/>
</dbReference>
<accession>A0A0W8I5U3</accession>
<dbReference type="RefSeq" id="WP_058891644.1">
    <property type="nucleotide sequence ID" value="NZ_LQBL01000028.1"/>
</dbReference>